<evidence type="ECO:0000256" key="5">
    <source>
        <dbReference type="ARBA" id="ARBA00023239"/>
    </source>
</evidence>
<dbReference type="Gene3D" id="3.30.1130.10">
    <property type="match status" value="1"/>
</dbReference>
<dbReference type="OrthoDB" id="9803748at2"/>
<evidence type="ECO:0000259" key="8">
    <source>
        <dbReference type="SMART" id="SM00905"/>
    </source>
</evidence>
<comment type="caution">
    <text evidence="9">The sequence shown here is derived from an EMBL/GenBank/DDBJ whole genome shotgun (WGS) entry which is preliminary data.</text>
</comment>
<dbReference type="Proteomes" id="UP000286773">
    <property type="component" value="Unassembled WGS sequence"/>
</dbReference>
<dbReference type="EMBL" id="NGKC01000006">
    <property type="protein sequence ID" value="RSU12065.1"/>
    <property type="molecule type" value="Genomic_DNA"/>
</dbReference>
<feature type="domain" description="Dihydroneopterin aldolase/epimerase" evidence="8">
    <location>
        <begin position="4"/>
        <end position="118"/>
    </location>
</feature>
<comment type="similarity">
    <text evidence="3 7">Belongs to the DHNA family.</text>
</comment>
<evidence type="ECO:0000256" key="4">
    <source>
        <dbReference type="ARBA" id="ARBA00022909"/>
    </source>
</evidence>
<evidence type="ECO:0000256" key="3">
    <source>
        <dbReference type="ARBA" id="ARBA00005708"/>
    </source>
</evidence>
<evidence type="ECO:0000313" key="10">
    <source>
        <dbReference type="Proteomes" id="UP000286773"/>
    </source>
</evidence>
<dbReference type="NCBIfam" id="TIGR00525">
    <property type="entry name" value="folB"/>
    <property type="match status" value="1"/>
</dbReference>
<keyword evidence="4 7" id="KW-0289">Folate biosynthesis</keyword>
<dbReference type="SUPFAM" id="SSF55620">
    <property type="entry name" value="Tetrahydrobiopterin biosynthesis enzymes-like"/>
    <property type="match status" value="1"/>
</dbReference>
<gene>
    <name evidence="9" type="ORF">CBF27_06470</name>
</gene>
<name>A0A430AVI7_9ENTE</name>
<keyword evidence="10" id="KW-1185">Reference proteome</keyword>
<dbReference type="CDD" id="cd00534">
    <property type="entry name" value="DHNA_DHNTPE"/>
    <property type="match status" value="1"/>
</dbReference>
<accession>A0A430AVI7</accession>
<dbReference type="AlphaFoldDB" id="A0A430AVI7"/>
<dbReference type="InterPro" id="IPR006156">
    <property type="entry name" value="Dihydroneopterin_aldolase"/>
</dbReference>
<dbReference type="InterPro" id="IPR043133">
    <property type="entry name" value="GTP-CH-I_C/QueF"/>
</dbReference>
<dbReference type="GO" id="GO:0004150">
    <property type="term" value="F:dihydroneopterin aldolase activity"/>
    <property type="evidence" value="ECO:0007669"/>
    <property type="project" value="UniProtKB-UniRule"/>
</dbReference>
<evidence type="ECO:0000256" key="2">
    <source>
        <dbReference type="ARBA" id="ARBA00005013"/>
    </source>
</evidence>
<dbReference type="PANTHER" id="PTHR42844:SF1">
    <property type="entry name" value="DIHYDRONEOPTERIN ALDOLASE 1-RELATED"/>
    <property type="match status" value="1"/>
</dbReference>
<evidence type="ECO:0000256" key="7">
    <source>
        <dbReference type="RuleBase" id="RU362079"/>
    </source>
</evidence>
<dbReference type="UniPathway" id="UPA00077">
    <property type="reaction ID" value="UER00154"/>
</dbReference>
<sequence length="120" mass="13800">MGKIRINNMKFYTYNGALSEERVLGQPIEIDLTLVLPLEDAGRSDDLKQTVSYADVYEVIKNYIAKHSFNLIEALAYGILDTLEAHYQPALDKIVIKIRKYHVPIDGIFDNIEIEMERII</sequence>
<comment type="catalytic activity">
    <reaction evidence="1 7">
        <text>7,8-dihydroneopterin = 6-hydroxymethyl-7,8-dihydropterin + glycolaldehyde</text>
        <dbReference type="Rhea" id="RHEA:10540"/>
        <dbReference type="ChEBI" id="CHEBI:17001"/>
        <dbReference type="ChEBI" id="CHEBI:17071"/>
        <dbReference type="ChEBI" id="CHEBI:44841"/>
        <dbReference type="EC" id="4.1.2.25"/>
    </reaction>
</comment>
<comment type="pathway">
    <text evidence="2 7">Cofactor biosynthesis; tetrahydrofolate biosynthesis; 2-amino-4-hydroxy-6-hydroxymethyl-7,8-dihydropteridine diphosphate from 7,8-dihydroneopterin triphosphate: step 3/4.</text>
</comment>
<keyword evidence="5 7" id="KW-0456">Lyase</keyword>
<dbReference type="GO" id="GO:0046656">
    <property type="term" value="P:folic acid biosynthetic process"/>
    <property type="evidence" value="ECO:0007669"/>
    <property type="project" value="UniProtKB-UniRule"/>
</dbReference>
<dbReference type="SMART" id="SM00905">
    <property type="entry name" value="FolB"/>
    <property type="match status" value="1"/>
</dbReference>
<dbReference type="Pfam" id="PF02152">
    <property type="entry name" value="FolB"/>
    <property type="match status" value="1"/>
</dbReference>
<organism evidence="9 10">
    <name type="scientific">Vagococcus acidifermentans</name>
    <dbReference type="NCBI Taxonomy" id="564710"/>
    <lineage>
        <taxon>Bacteria</taxon>
        <taxon>Bacillati</taxon>
        <taxon>Bacillota</taxon>
        <taxon>Bacilli</taxon>
        <taxon>Lactobacillales</taxon>
        <taxon>Enterococcaceae</taxon>
        <taxon>Vagococcus</taxon>
    </lineage>
</organism>
<proteinExistence type="inferred from homology"/>
<evidence type="ECO:0000313" key="9">
    <source>
        <dbReference type="EMBL" id="RSU12065.1"/>
    </source>
</evidence>
<dbReference type="EC" id="4.1.2.25" evidence="7"/>
<dbReference type="GO" id="GO:0046654">
    <property type="term" value="P:tetrahydrofolate biosynthetic process"/>
    <property type="evidence" value="ECO:0007669"/>
    <property type="project" value="UniProtKB-UniRule"/>
</dbReference>
<reference evidence="9 10" key="1">
    <citation type="submission" date="2017-05" db="EMBL/GenBank/DDBJ databases">
        <title>Vagococcus spp. assemblies.</title>
        <authorList>
            <person name="Gulvik C.A."/>
        </authorList>
    </citation>
    <scope>NUCLEOTIDE SEQUENCE [LARGE SCALE GENOMIC DNA]</scope>
    <source>
        <strain evidence="9 10">LMG 24798</strain>
    </source>
</reference>
<dbReference type="GO" id="GO:0005737">
    <property type="term" value="C:cytoplasm"/>
    <property type="evidence" value="ECO:0007669"/>
    <property type="project" value="TreeGrafter"/>
</dbReference>
<dbReference type="NCBIfam" id="TIGR00526">
    <property type="entry name" value="folB_dom"/>
    <property type="match status" value="1"/>
</dbReference>
<evidence type="ECO:0000256" key="1">
    <source>
        <dbReference type="ARBA" id="ARBA00001353"/>
    </source>
</evidence>
<evidence type="ECO:0000256" key="6">
    <source>
        <dbReference type="ARBA" id="ARBA00037702"/>
    </source>
</evidence>
<dbReference type="InterPro" id="IPR006157">
    <property type="entry name" value="FolB_dom"/>
</dbReference>
<protein>
    <recommendedName>
        <fullName evidence="7">7,8-dihydroneopterin aldolase</fullName>
        <ecNumber evidence="7">4.1.2.25</ecNumber>
    </recommendedName>
</protein>
<dbReference type="RefSeq" id="WP_126813511.1">
    <property type="nucleotide sequence ID" value="NZ_NGKC01000006.1"/>
</dbReference>
<dbReference type="PANTHER" id="PTHR42844">
    <property type="entry name" value="DIHYDRONEOPTERIN ALDOLASE 1-RELATED"/>
    <property type="match status" value="1"/>
</dbReference>
<comment type="function">
    <text evidence="6 7">Catalyzes the conversion of 7,8-dihydroneopterin to 6-hydroxymethyl-7,8-dihydropterin.</text>
</comment>